<dbReference type="EMBL" id="CP003629">
    <property type="protein sequence ID" value="AFQ46035.1"/>
    <property type="molecule type" value="Genomic_DNA"/>
</dbReference>
<dbReference type="PANTHER" id="PTHR30032:SF8">
    <property type="entry name" value="GERMINATION-SPECIFIC N-ACETYLMURAMOYL-L-ALANINE AMIDASE"/>
    <property type="match status" value="1"/>
</dbReference>
<dbReference type="STRING" id="768704.Desmer_4207"/>
<sequence>MRKTKKALATLAIAGMTLSMLPFNALASGMPQRLAGLTAADTAVKIADQTGWTGSAILASSASYGMVDALTSGPLASFLEAPILLQEAGSELNEATKDELEKLEVKTVYVTSGTAVISQAVLDQLEEMDITVVPLGGKDRFETSANIANKMVELGASINKVAVAYGWLNQDALSISSIAAAQTQPILLTEVNSIPESVQDFLSENESIVATDVIGGTAVISEDVEAELPDATRHFGDTAYDTNLEVLKAFDDVLEYDKVFLANGETAIDALAGAPLAAQFKAGIVLTNGDANEGTEYIIDKLSASSIVTALGGTAVIADSVLSDIADAREAAAAKAAAIEKIDSIVLGADASGITMQDLIAAGVIATDVLEDNLADYQAAISAAADSALNSTAKIQEMVAAINAAKEAAEAKATAIAKIEGIEQSESAAAISLQDLIAAGVTSEDAIEANLEAYQAAISAAADEELDSTEKIQQMVSDVNDAEAAEVLAAAIAKIEDIEQNESAAAISLQDLIAAGVTSEDVIEANLEAYQTAISAAADAELNSTEKIQQMVSTVNAAQVVEETEAEVPTETETQE</sequence>
<dbReference type="OrthoDB" id="3268939at2"/>
<reference evidence="3" key="2">
    <citation type="submission" date="2012-08" db="EMBL/GenBank/DDBJ databases">
        <title>Finished genome of Desulfosporosinus meridiei DSM 13257.</title>
        <authorList>
            <person name="Huntemann M."/>
            <person name="Wei C.-L."/>
            <person name="Han J."/>
            <person name="Detter J.C."/>
            <person name="Han C."/>
            <person name="Davenport K."/>
            <person name="Daligault H."/>
            <person name="Erkkila T."/>
            <person name="Gu W."/>
            <person name="Munk A.C.C."/>
            <person name="Teshima H."/>
            <person name="Xu Y."/>
            <person name="Chain P."/>
            <person name="Tapia R."/>
            <person name="Chen A."/>
            <person name="Krypides N."/>
            <person name="Mavromatis K."/>
            <person name="Markowitz V."/>
            <person name="Szeto E."/>
            <person name="Ivanova N."/>
            <person name="Mikhailova N."/>
            <person name="Ovchinnikova G."/>
            <person name="Pagani I."/>
            <person name="Pati A."/>
            <person name="Goodwin L."/>
            <person name="Peters L."/>
            <person name="Pitluck S."/>
            <person name="Woyke T."/>
            <person name="Pester M."/>
            <person name="Spring S."/>
            <person name="Ollivier B."/>
            <person name="Rattei T."/>
            <person name="Klenk H.-P."/>
            <person name="Wagner M."/>
            <person name="Loy A."/>
        </authorList>
    </citation>
    <scope>NUCLEOTIDE SEQUENCE [LARGE SCALE GENOMIC DNA]</scope>
    <source>
        <strain evidence="3">ATCC BAA-275 / DSM 13257 / NCIMB 13706 / S10</strain>
    </source>
</reference>
<organism evidence="2 3">
    <name type="scientific">Desulfosporosinus meridiei (strain ATCC BAA-275 / DSM 13257 / KCTC 12902 / NCIMB 13706 / S10)</name>
    <dbReference type="NCBI Taxonomy" id="768704"/>
    <lineage>
        <taxon>Bacteria</taxon>
        <taxon>Bacillati</taxon>
        <taxon>Bacillota</taxon>
        <taxon>Clostridia</taxon>
        <taxon>Eubacteriales</taxon>
        <taxon>Desulfitobacteriaceae</taxon>
        <taxon>Desulfosporosinus</taxon>
    </lineage>
</organism>
<keyword evidence="1" id="KW-0732">Signal</keyword>
<dbReference type="Proteomes" id="UP000005262">
    <property type="component" value="Chromosome"/>
</dbReference>
<accession>J7IWC0</accession>
<dbReference type="KEGG" id="dmi:Desmer_4207"/>
<dbReference type="HOGENOM" id="CLU_485499_0_0_9"/>
<proteinExistence type="predicted"/>
<feature type="signal peptide" evidence="1">
    <location>
        <begin position="1"/>
        <end position="27"/>
    </location>
</feature>
<dbReference type="AlphaFoldDB" id="J7IWC0"/>
<dbReference type="RefSeq" id="WP_014904943.1">
    <property type="nucleotide sequence ID" value="NC_018515.1"/>
</dbReference>
<dbReference type="InterPro" id="IPR007253">
    <property type="entry name" value="Cell_wall-bd_2"/>
</dbReference>
<keyword evidence="3" id="KW-1185">Reference proteome</keyword>
<evidence type="ECO:0000256" key="1">
    <source>
        <dbReference type="SAM" id="SignalP"/>
    </source>
</evidence>
<gene>
    <name evidence="2" type="ordered locus">Desmer_4207</name>
</gene>
<name>J7IWC0_DESMD</name>
<protein>
    <submittedName>
        <fullName evidence="2">Cell wall-binding protein</fullName>
    </submittedName>
</protein>
<reference evidence="2 3" key="1">
    <citation type="journal article" date="2012" name="J. Bacteriol.">
        <title>Complete genome sequences of Desulfosporosinus orientis DSM765T, Desulfosporosinus youngiae DSM17734T, Desulfosporosinus meridiei DSM13257T, and Desulfosporosinus acidiphilus DSM22704T.</title>
        <authorList>
            <person name="Pester M."/>
            <person name="Brambilla E."/>
            <person name="Alazard D."/>
            <person name="Rattei T."/>
            <person name="Weinmaier T."/>
            <person name="Han J."/>
            <person name="Lucas S."/>
            <person name="Lapidus A."/>
            <person name="Cheng J.F."/>
            <person name="Goodwin L."/>
            <person name="Pitluck S."/>
            <person name="Peters L."/>
            <person name="Ovchinnikova G."/>
            <person name="Teshima H."/>
            <person name="Detter J.C."/>
            <person name="Han C.S."/>
            <person name="Tapia R."/>
            <person name="Land M.L."/>
            <person name="Hauser L."/>
            <person name="Kyrpides N.C."/>
            <person name="Ivanova N.N."/>
            <person name="Pagani I."/>
            <person name="Huntmann M."/>
            <person name="Wei C.L."/>
            <person name="Davenport K.W."/>
            <person name="Daligault H."/>
            <person name="Chain P.S."/>
            <person name="Chen A."/>
            <person name="Mavromatis K."/>
            <person name="Markowitz V."/>
            <person name="Szeto E."/>
            <person name="Mikhailova N."/>
            <person name="Pati A."/>
            <person name="Wagner M."/>
            <person name="Woyke T."/>
            <person name="Ollivier B."/>
            <person name="Klenk H.P."/>
            <person name="Spring S."/>
            <person name="Loy A."/>
        </authorList>
    </citation>
    <scope>NUCLEOTIDE SEQUENCE [LARGE SCALE GENOMIC DNA]</scope>
    <source>
        <strain evidence="3">ATCC BAA-275 / DSM 13257 / NCIMB 13706 / S10</strain>
    </source>
</reference>
<dbReference type="Gene3D" id="3.40.50.12090">
    <property type="match status" value="1"/>
</dbReference>
<dbReference type="Pfam" id="PF04122">
    <property type="entry name" value="CW_binding_2"/>
    <property type="match status" value="3"/>
</dbReference>
<feature type="chain" id="PRO_5003793839" evidence="1">
    <location>
        <begin position="28"/>
        <end position="576"/>
    </location>
</feature>
<evidence type="ECO:0000313" key="3">
    <source>
        <dbReference type="Proteomes" id="UP000005262"/>
    </source>
</evidence>
<dbReference type="InterPro" id="IPR051922">
    <property type="entry name" value="Bact_Sporulation_Assoc"/>
</dbReference>
<dbReference type="eggNOG" id="COG2247">
    <property type="taxonomic scope" value="Bacteria"/>
</dbReference>
<evidence type="ECO:0000313" key="2">
    <source>
        <dbReference type="EMBL" id="AFQ46035.1"/>
    </source>
</evidence>
<dbReference type="PANTHER" id="PTHR30032">
    <property type="entry name" value="N-ACETYLMURAMOYL-L-ALANINE AMIDASE-RELATED"/>
    <property type="match status" value="1"/>
</dbReference>